<gene>
    <name evidence="9" type="ORF">K340107D12_17680</name>
</gene>
<name>A0ABQ0BR89_9FIRM</name>
<dbReference type="InterPro" id="IPR002104">
    <property type="entry name" value="Integrase_catalytic"/>
</dbReference>
<dbReference type="CDD" id="cd01189">
    <property type="entry name" value="INT_ICEBs1_C_like"/>
    <property type="match status" value="1"/>
</dbReference>
<dbReference type="InterPro" id="IPR011010">
    <property type="entry name" value="DNA_brk_join_enz"/>
</dbReference>
<comment type="function">
    <text evidence="1">Site-specific tyrosine recombinase, which acts by catalyzing the cutting and rejoining of the recombining DNA molecules.</text>
</comment>
<evidence type="ECO:0000313" key="10">
    <source>
        <dbReference type="Proteomes" id="UP001600941"/>
    </source>
</evidence>
<dbReference type="PANTHER" id="PTHR30349:SF64">
    <property type="entry name" value="PROPHAGE INTEGRASE INTD-RELATED"/>
    <property type="match status" value="1"/>
</dbReference>
<dbReference type="Proteomes" id="UP001600941">
    <property type="component" value="Unassembled WGS sequence"/>
</dbReference>
<dbReference type="Gene3D" id="1.10.150.130">
    <property type="match status" value="1"/>
</dbReference>
<keyword evidence="4 6" id="KW-0238">DNA-binding</keyword>
<evidence type="ECO:0000313" key="9">
    <source>
        <dbReference type="EMBL" id="GAA6498952.1"/>
    </source>
</evidence>
<dbReference type="Pfam" id="PF00589">
    <property type="entry name" value="Phage_integrase"/>
    <property type="match status" value="1"/>
</dbReference>
<reference evidence="9 10" key="1">
    <citation type="submission" date="2024-04" db="EMBL/GenBank/DDBJ databases">
        <title>Defined microbial consortia suppress multidrug-resistant proinflammatory Enterobacteriaceae via ecological control.</title>
        <authorList>
            <person name="Furuichi M."/>
            <person name="Kawaguchi T."/>
            <person name="Pust M."/>
            <person name="Yasuma K."/>
            <person name="Plichta D."/>
            <person name="Hasegawa N."/>
            <person name="Ohya T."/>
            <person name="Bhattarai S."/>
            <person name="Sasajima S."/>
            <person name="Aoto Y."/>
            <person name="Tuganbaev T."/>
            <person name="Yaginuma M."/>
            <person name="Ueda M."/>
            <person name="Okahashi N."/>
            <person name="Amafuji K."/>
            <person name="Kiridooshi Y."/>
            <person name="Sugita K."/>
            <person name="Strazar M."/>
            <person name="Skelly A."/>
            <person name="Suda W."/>
            <person name="Hattori M."/>
            <person name="Nakamoto N."/>
            <person name="Caballero S."/>
            <person name="Norman J."/>
            <person name="Olle B."/>
            <person name="Tanoue T."/>
            <person name="Arita M."/>
            <person name="Bucci V."/>
            <person name="Atarashi K."/>
            <person name="Xavier R."/>
            <person name="Honda K."/>
        </authorList>
    </citation>
    <scope>NUCLEOTIDE SEQUENCE [LARGE SCALE GENOMIC DNA]</scope>
    <source>
        <strain evidence="10">k34-0107-D12</strain>
    </source>
</reference>
<dbReference type="SUPFAM" id="SSF56349">
    <property type="entry name" value="DNA breaking-rejoining enzymes"/>
    <property type="match status" value="1"/>
</dbReference>
<evidence type="ECO:0000256" key="2">
    <source>
        <dbReference type="ARBA" id="ARBA00008857"/>
    </source>
</evidence>
<protein>
    <submittedName>
        <fullName evidence="9">Site-specific integrase</fullName>
    </submittedName>
</protein>
<dbReference type="InterPro" id="IPR010998">
    <property type="entry name" value="Integrase_recombinase_N"/>
</dbReference>
<dbReference type="InterPro" id="IPR013762">
    <property type="entry name" value="Integrase-like_cat_sf"/>
</dbReference>
<evidence type="ECO:0000256" key="1">
    <source>
        <dbReference type="ARBA" id="ARBA00003283"/>
    </source>
</evidence>
<keyword evidence="10" id="KW-1185">Reference proteome</keyword>
<keyword evidence="3" id="KW-0229">DNA integration</keyword>
<accession>A0ABQ0BR89</accession>
<keyword evidence="5" id="KW-0233">DNA recombination</keyword>
<sequence length="378" mass="43924">MPRKGENIRKRKDGRWEARYMKGRDIDGKIRYGYLYGKSYKEVKDKKIKIISEFPPFFTYGGQPSALPEDDRIRTVSIHWKNHIRYTVKESTYSNYGEILNNHILPVLGDMQIRKFTNRTLLNFVQQELERGMSYGSIHVIMGVLKNILRYGQEQGCLPAELLKFPRIPAGGKEIRIMSKEDFRKLDACLSEGTDPFTFGILLCMYTGIRVGELCGLKWEDIDFEDCKIYIRRTVTRVKNLDMTIEEGKRECPRTRLNIGTPKTSTSIREIPLPDRLQSMGKALKKNGSFFLLTGTENCAEPRTVQRRYAALLKKCQIPHIKIHSLRHQFSCRWIEQGFDTKSLSEILGHTSVKTTLDLYVHIQADIKREYMNRLTTP</sequence>
<evidence type="ECO:0000256" key="6">
    <source>
        <dbReference type="PROSITE-ProRule" id="PRU01248"/>
    </source>
</evidence>
<dbReference type="InterPro" id="IPR044068">
    <property type="entry name" value="CB"/>
</dbReference>
<dbReference type="PROSITE" id="PS51900">
    <property type="entry name" value="CB"/>
    <property type="match status" value="1"/>
</dbReference>
<comment type="similarity">
    <text evidence="2">Belongs to the 'phage' integrase family.</text>
</comment>
<dbReference type="InterPro" id="IPR050090">
    <property type="entry name" value="Tyrosine_recombinase_XerCD"/>
</dbReference>
<dbReference type="PROSITE" id="PS51898">
    <property type="entry name" value="TYR_RECOMBINASE"/>
    <property type="match status" value="1"/>
</dbReference>
<feature type="domain" description="Core-binding (CB)" evidence="8">
    <location>
        <begin position="71"/>
        <end position="153"/>
    </location>
</feature>
<dbReference type="Pfam" id="PF14659">
    <property type="entry name" value="Phage_int_SAM_3"/>
    <property type="match status" value="1"/>
</dbReference>
<dbReference type="EMBL" id="BAABZQ010000001">
    <property type="protein sequence ID" value="GAA6498952.1"/>
    <property type="molecule type" value="Genomic_DNA"/>
</dbReference>
<dbReference type="InterPro" id="IPR004107">
    <property type="entry name" value="Integrase_SAM-like_N"/>
</dbReference>
<evidence type="ECO:0000256" key="3">
    <source>
        <dbReference type="ARBA" id="ARBA00022908"/>
    </source>
</evidence>
<comment type="caution">
    <text evidence="9">The sequence shown here is derived from an EMBL/GenBank/DDBJ whole genome shotgun (WGS) entry which is preliminary data.</text>
</comment>
<evidence type="ECO:0000256" key="4">
    <source>
        <dbReference type="ARBA" id="ARBA00023125"/>
    </source>
</evidence>
<evidence type="ECO:0000259" key="7">
    <source>
        <dbReference type="PROSITE" id="PS51898"/>
    </source>
</evidence>
<organism evidence="9 10">
    <name type="scientific">Blautia parvula</name>
    <dbReference type="NCBI Taxonomy" id="2877527"/>
    <lineage>
        <taxon>Bacteria</taxon>
        <taxon>Bacillati</taxon>
        <taxon>Bacillota</taxon>
        <taxon>Clostridia</taxon>
        <taxon>Lachnospirales</taxon>
        <taxon>Lachnospiraceae</taxon>
        <taxon>Blautia</taxon>
    </lineage>
</organism>
<dbReference type="Gene3D" id="1.10.443.10">
    <property type="entry name" value="Intergrase catalytic core"/>
    <property type="match status" value="1"/>
</dbReference>
<dbReference type="PANTHER" id="PTHR30349">
    <property type="entry name" value="PHAGE INTEGRASE-RELATED"/>
    <property type="match status" value="1"/>
</dbReference>
<evidence type="ECO:0000256" key="5">
    <source>
        <dbReference type="ARBA" id="ARBA00023172"/>
    </source>
</evidence>
<evidence type="ECO:0000259" key="8">
    <source>
        <dbReference type="PROSITE" id="PS51900"/>
    </source>
</evidence>
<feature type="domain" description="Tyr recombinase" evidence="7">
    <location>
        <begin position="173"/>
        <end position="373"/>
    </location>
</feature>
<dbReference type="RefSeq" id="WP_227210310.1">
    <property type="nucleotide sequence ID" value="NZ_BAABZQ010000001.1"/>
</dbReference>
<proteinExistence type="inferred from homology"/>